<reference evidence="2" key="1">
    <citation type="submission" date="2019-12" db="EMBL/GenBank/DDBJ databases">
        <title>An insight into the sialome of adult female Ixodes ricinus ticks feeding for 6 days.</title>
        <authorList>
            <person name="Perner J."/>
            <person name="Ribeiro J.M.C."/>
        </authorList>
    </citation>
    <scope>NUCLEOTIDE SEQUENCE</scope>
    <source>
        <strain evidence="2">Semi-engorged</strain>
        <tissue evidence="2">Salivary glands</tissue>
    </source>
</reference>
<protein>
    <submittedName>
        <fullName evidence="2">Putative secreted protein</fullName>
    </submittedName>
</protein>
<keyword evidence="1" id="KW-0732">Signal</keyword>
<feature type="signal peptide" evidence="1">
    <location>
        <begin position="1"/>
        <end position="21"/>
    </location>
</feature>
<evidence type="ECO:0000256" key="1">
    <source>
        <dbReference type="SAM" id="SignalP"/>
    </source>
</evidence>
<dbReference type="AlphaFoldDB" id="A0A6B0UR83"/>
<organism evidence="2">
    <name type="scientific">Ixodes ricinus</name>
    <name type="common">Common tick</name>
    <name type="synonym">Acarus ricinus</name>
    <dbReference type="NCBI Taxonomy" id="34613"/>
    <lineage>
        <taxon>Eukaryota</taxon>
        <taxon>Metazoa</taxon>
        <taxon>Ecdysozoa</taxon>
        <taxon>Arthropoda</taxon>
        <taxon>Chelicerata</taxon>
        <taxon>Arachnida</taxon>
        <taxon>Acari</taxon>
        <taxon>Parasitiformes</taxon>
        <taxon>Ixodida</taxon>
        <taxon>Ixodoidea</taxon>
        <taxon>Ixodidae</taxon>
        <taxon>Ixodinae</taxon>
        <taxon>Ixodes</taxon>
    </lineage>
</organism>
<name>A0A6B0UR83_IXORI</name>
<evidence type="ECO:0000313" key="2">
    <source>
        <dbReference type="EMBL" id="MXU91878.1"/>
    </source>
</evidence>
<dbReference type="EMBL" id="GIFC01009795">
    <property type="protein sequence ID" value="MXU91878.1"/>
    <property type="molecule type" value="Transcribed_RNA"/>
</dbReference>
<sequence length="126" mass="14044">MLGQGCCTAFFFLLLQALGFSLDPLDVALLCNLHQHLAAFPFGTVVGLDAADEVLLAELHVEVGERLERVPALVPLGVHLDVLHVPEPLELLAKFILLHRRRKVPHEQSLLHRCGHWRARRLALPS</sequence>
<feature type="chain" id="PRO_5025451392" evidence="1">
    <location>
        <begin position="22"/>
        <end position="126"/>
    </location>
</feature>
<proteinExistence type="predicted"/>
<accession>A0A6B0UR83</accession>